<proteinExistence type="predicted"/>
<reference evidence="1" key="1">
    <citation type="submission" date="2019-03" db="EMBL/GenBank/DDBJ databases">
        <title>Largest Complete Mitochondrial Genome of a Gymnosperm, Sitka Spruce (Picea sitchensis), Indicates Complex Physical Structure.</title>
        <authorList>
            <person name="Jackman S.D."/>
            <person name="Coombe L."/>
            <person name="Warren R."/>
            <person name="Kirk H."/>
            <person name="Trinh E."/>
            <person name="McLeod T."/>
            <person name="Pleasance S."/>
            <person name="Pandoh P."/>
            <person name="Zhao Y."/>
            <person name="Coope R."/>
            <person name="Bousquet J."/>
            <person name="Bohlmann J.C."/>
            <person name="Jones S.J.M."/>
            <person name="Birol I."/>
        </authorList>
    </citation>
    <scope>NUCLEOTIDE SEQUENCE</scope>
    <source>
        <strain evidence="1">Q903</strain>
    </source>
</reference>
<sequence length="85" mass="10060">MYWEHVGYHLGACKAKRVGVCRLWTWRWDAHMGIVTVPCCVNEEDIWSVLKFSWGCRSIRGLWFRVVRGYIACFSKESCELKDSR</sequence>
<dbReference type="AlphaFoldDB" id="A0A6B9XWH2"/>
<protein>
    <submittedName>
        <fullName evidence="1">Uncharacterized protein</fullName>
    </submittedName>
</protein>
<dbReference type="EMBL" id="MK697702">
    <property type="protein sequence ID" value="QHR91692.1"/>
    <property type="molecule type" value="Genomic_DNA"/>
</dbReference>
<gene>
    <name evidence="1" type="primary">orf05760</name>
    <name evidence="1" type="ORF">Q903MT_gene5728</name>
</gene>
<name>A0A6B9XWH2_PICSI</name>
<evidence type="ECO:0000313" key="1">
    <source>
        <dbReference type="EMBL" id="QHR91692.1"/>
    </source>
</evidence>
<keyword evidence="1" id="KW-0496">Mitochondrion</keyword>
<organism evidence="1">
    <name type="scientific">Picea sitchensis</name>
    <name type="common">Sitka spruce</name>
    <name type="synonym">Pinus sitchensis</name>
    <dbReference type="NCBI Taxonomy" id="3332"/>
    <lineage>
        <taxon>Eukaryota</taxon>
        <taxon>Viridiplantae</taxon>
        <taxon>Streptophyta</taxon>
        <taxon>Embryophyta</taxon>
        <taxon>Tracheophyta</taxon>
        <taxon>Spermatophyta</taxon>
        <taxon>Pinopsida</taxon>
        <taxon>Pinidae</taxon>
        <taxon>Conifers I</taxon>
        <taxon>Pinales</taxon>
        <taxon>Pinaceae</taxon>
        <taxon>Picea</taxon>
    </lineage>
</organism>
<geneLocation type="mitochondrion" evidence="1"/>
<accession>A0A6B9XWH2</accession>